<keyword evidence="1" id="KW-0812">Transmembrane</keyword>
<gene>
    <name evidence="2" type="ORF">BCF59_0117</name>
</gene>
<comment type="caution">
    <text evidence="2">The sequence shown here is derived from an EMBL/GenBank/DDBJ whole genome shotgun (WGS) entry which is preliminary data.</text>
</comment>
<dbReference type="AlphaFoldDB" id="A0A4R7UCQ4"/>
<name>A0A4R7UCQ4_9BACT</name>
<dbReference type="Gene3D" id="1.10.4010.10">
    <property type="entry name" value="Type II deoxyuridine triphosphatase"/>
    <property type="match status" value="1"/>
</dbReference>
<dbReference type="Pfam" id="PF08761">
    <property type="entry name" value="dUTPase_2"/>
    <property type="match status" value="1"/>
</dbReference>
<reference evidence="2 3" key="1">
    <citation type="submission" date="2019-03" db="EMBL/GenBank/DDBJ databases">
        <title>Genomic Encyclopedia of Archaeal and Bacterial Type Strains, Phase II (KMG-II): from individual species to whole genera.</title>
        <authorList>
            <person name="Goeker M."/>
        </authorList>
    </citation>
    <scope>NUCLEOTIDE SEQUENCE [LARGE SCALE GENOMIC DNA]</scope>
    <source>
        <strain evidence="2 3">ATCC 35214</strain>
    </source>
</reference>
<dbReference type="RefSeq" id="WP_134110181.1">
    <property type="nucleotide sequence ID" value="NZ_SOCN01000001.1"/>
</dbReference>
<organism evidence="2 3">
    <name type="scientific">Mycoplasmopsis mustelae</name>
    <dbReference type="NCBI Taxonomy" id="171289"/>
    <lineage>
        <taxon>Bacteria</taxon>
        <taxon>Bacillati</taxon>
        <taxon>Mycoplasmatota</taxon>
        <taxon>Mycoplasmoidales</taxon>
        <taxon>Metamycoplasmataceae</taxon>
        <taxon>Mycoplasmopsis</taxon>
    </lineage>
</organism>
<sequence>MNLTILFDMQKKLDAQIDIKRKKTQPKLTNKDILIQKTLALIIEAGEYVNEVQSFKYWKNQKNIDEQKITEEFADLLHFLINLAYAYEVNPIIEPKILNKDINIQFQELFYQIAQIISVLKTNDFQTIQNQILKVFEIAIGSFVMLGFSYAQLFQAYFYKNQKNFKRIYSNY</sequence>
<dbReference type="SUPFAM" id="SSF101386">
    <property type="entry name" value="all-alpha NTP pyrophosphatases"/>
    <property type="match status" value="1"/>
</dbReference>
<proteinExistence type="predicted"/>
<dbReference type="Proteomes" id="UP000295757">
    <property type="component" value="Unassembled WGS sequence"/>
</dbReference>
<dbReference type="OrthoDB" id="5506143at2"/>
<protein>
    <submittedName>
        <fullName evidence="2">Dimeric dUTPase (All-alpha-NTP-PPase superfamily)</fullName>
    </submittedName>
</protein>
<evidence type="ECO:0000313" key="2">
    <source>
        <dbReference type="EMBL" id="TDV24169.1"/>
    </source>
</evidence>
<keyword evidence="1" id="KW-1133">Transmembrane helix</keyword>
<accession>A0A4R7UCQ4</accession>
<evidence type="ECO:0000256" key="1">
    <source>
        <dbReference type="SAM" id="Phobius"/>
    </source>
</evidence>
<dbReference type="PIRSF" id="PIRSF030140">
    <property type="entry name" value="UCP030140"/>
    <property type="match status" value="1"/>
</dbReference>
<keyword evidence="3" id="KW-1185">Reference proteome</keyword>
<dbReference type="InterPro" id="IPR016947">
    <property type="entry name" value="UCP030140"/>
</dbReference>
<evidence type="ECO:0000313" key="3">
    <source>
        <dbReference type="Proteomes" id="UP000295757"/>
    </source>
</evidence>
<dbReference type="InterPro" id="IPR014871">
    <property type="entry name" value="dUTPase/dCTP_pyrophosphatase"/>
</dbReference>
<dbReference type="EMBL" id="SOCN01000001">
    <property type="protein sequence ID" value="TDV24169.1"/>
    <property type="molecule type" value="Genomic_DNA"/>
</dbReference>
<keyword evidence="1" id="KW-0472">Membrane</keyword>
<dbReference type="CDD" id="cd11527">
    <property type="entry name" value="NTP-PPase_dUTPase"/>
    <property type="match status" value="1"/>
</dbReference>
<feature type="transmembrane region" description="Helical" evidence="1">
    <location>
        <begin position="138"/>
        <end position="159"/>
    </location>
</feature>